<dbReference type="SUPFAM" id="SSF48726">
    <property type="entry name" value="Immunoglobulin"/>
    <property type="match status" value="4"/>
</dbReference>
<dbReference type="Gene3D" id="2.60.40.10">
    <property type="entry name" value="Immunoglobulins"/>
    <property type="match status" value="4"/>
</dbReference>
<feature type="domain" description="Ig-like" evidence="7">
    <location>
        <begin position="130"/>
        <end position="214"/>
    </location>
</feature>
<gene>
    <name evidence="8" type="ORF">AMECASPLE_030803</name>
</gene>
<reference evidence="8 9" key="1">
    <citation type="submission" date="2021-06" db="EMBL/GenBank/DDBJ databases">
        <authorList>
            <person name="Palmer J.M."/>
        </authorList>
    </citation>
    <scope>NUCLEOTIDE SEQUENCE [LARGE SCALE GENOMIC DNA]</scope>
    <source>
        <strain evidence="8 9">AS_MEX2019</strain>
        <tissue evidence="8">Muscle</tissue>
    </source>
</reference>
<dbReference type="Proteomes" id="UP001469553">
    <property type="component" value="Unassembled WGS sequence"/>
</dbReference>
<dbReference type="InterPro" id="IPR003598">
    <property type="entry name" value="Ig_sub2"/>
</dbReference>
<dbReference type="InterPro" id="IPR007110">
    <property type="entry name" value="Ig-like_dom"/>
</dbReference>
<keyword evidence="5" id="KW-0812">Transmembrane</keyword>
<feature type="domain" description="Ig-like" evidence="7">
    <location>
        <begin position="312"/>
        <end position="394"/>
    </location>
</feature>
<feature type="domain" description="Ig-like" evidence="7">
    <location>
        <begin position="217"/>
        <end position="307"/>
    </location>
</feature>
<keyword evidence="1 6" id="KW-0732">Signal</keyword>
<dbReference type="PROSITE" id="PS50835">
    <property type="entry name" value="IG_LIKE"/>
    <property type="match status" value="4"/>
</dbReference>
<dbReference type="Pfam" id="PF13927">
    <property type="entry name" value="Ig_3"/>
    <property type="match status" value="1"/>
</dbReference>
<accession>A0ABV0XV77</accession>
<keyword evidence="5" id="KW-0472">Membrane</keyword>
<dbReference type="SMART" id="SM00408">
    <property type="entry name" value="IGc2"/>
    <property type="match status" value="4"/>
</dbReference>
<feature type="signal peptide" evidence="6">
    <location>
        <begin position="1"/>
        <end position="20"/>
    </location>
</feature>
<keyword evidence="2" id="KW-1015">Disulfide bond</keyword>
<dbReference type="EMBL" id="JAHRIP010013134">
    <property type="protein sequence ID" value="MEQ2285352.1"/>
    <property type="molecule type" value="Genomic_DNA"/>
</dbReference>
<evidence type="ECO:0000259" key="7">
    <source>
        <dbReference type="PROSITE" id="PS50835"/>
    </source>
</evidence>
<sequence length="460" mass="50174">MKTAIKFFILLGAISGFSEGAGVLPNDFLTGSTKEPVSNVRVTPQSLDLIEFSGPVNLSCSSSGSSLIFVWMNITSVVTPSDIFQINDEGSVLTLVNVSRNEHGSYRCNVSNPLGFEISDPVNVYISYGPEDTQLKVSPSIKQYGEGLNVYLLCSAESRPSAQFQWFLNGEELNDTEPALTLTNIQMSQSGNYSCQASNWKTQKEQKSQPSVVSVLARVSNVLVELHPTELVELSSSVSLRCSASGFSPHFFWMNNSAEVTSSDRVQFTDGRSTLTIVNVTRADLKVLRCHGFNYFSEAFSDPVNISFSYGPENVKLIINPSQEYFKEGSDVSLLCSADSSPTAEFQWFLNSELLPDSGPELKLINVKISANYSCRAFNNRTLNYQSSQPSVISVVESGGFTVGATVGIIIACLIVVVAAAAGGYFICKSNKDVKAKPNSDESKDDNVYETMSQIYEQKL</sequence>
<evidence type="ECO:0000256" key="2">
    <source>
        <dbReference type="ARBA" id="ARBA00023157"/>
    </source>
</evidence>
<proteinExistence type="predicted"/>
<protein>
    <recommendedName>
        <fullName evidence="7">Ig-like domain-containing protein</fullName>
    </recommendedName>
</protein>
<feature type="transmembrane region" description="Helical" evidence="5">
    <location>
        <begin position="401"/>
        <end position="427"/>
    </location>
</feature>
<evidence type="ECO:0000313" key="8">
    <source>
        <dbReference type="EMBL" id="MEQ2285352.1"/>
    </source>
</evidence>
<dbReference type="SMART" id="SM00409">
    <property type="entry name" value="IG"/>
    <property type="match status" value="4"/>
</dbReference>
<feature type="chain" id="PRO_5046277569" description="Ig-like domain-containing protein" evidence="6">
    <location>
        <begin position="21"/>
        <end position="460"/>
    </location>
</feature>
<dbReference type="InterPro" id="IPR003599">
    <property type="entry name" value="Ig_sub"/>
</dbReference>
<keyword evidence="4" id="KW-0393">Immunoglobulin domain</keyword>
<evidence type="ECO:0000256" key="3">
    <source>
        <dbReference type="ARBA" id="ARBA00023180"/>
    </source>
</evidence>
<keyword evidence="9" id="KW-1185">Reference proteome</keyword>
<keyword evidence="5" id="KW-1133">Transmembrane helix</keyword>
<keyword evidence="3" id="KW-0325">Glycoprotein</keyword>
<evidence type="ECO:0000313" key="9">
    <source>
        <dbReference type="Proteomes" id="UP001469553"/>
    </source>
</evidence>
<dbReference type="InterPro" id="IPR036179">
    <property type="entry name" value="Ig-like_dom_sf"/>
</dbReference>
<evidence type="ECO:0000256" key="6">
    <source>
        <dbReference type="SAM" id="SignalP"/>
    </source>
</evidence>
<dbReference type="InterPro" id="IPR013783">
    <property type="entry name" value="Ig-like_fold"/>
</dbReference>
<dbReference type="Pfam" id="PF13895">
    <property type="entry name" value="Ig_2"/>
    <property type="match status" value="2"/>
</dbReference>
<comment type="caution">
    <text evidence="8">The sequence shown here is derived from an EMBL/GenBank/DDBJ whole genome shotgun (WGS) entry which is preliminary data.</text>
</comment>
<dbReference type="InterPro" id="IPR013098">
    <property type="entry name" value="Ig_I-set"/>
</dbReference>
<evidence type="ECO:0000256" key="4">
    <source>
        <dbReference type="ARBA" id="ARBA00023319"/>
    </source>
</evidence>
<dbReference type="Pfam" id="PF07679">
    <property type="entry name" value="I-set"/>
    <property type="match status" value="1"/>
</dbReference>
<feature type="domain" description="Ig-like" evidence="7">
    <location>
        <begin position="36"/>
        <end position="119"/>
    </location>
</feature>
<dbReference type="PANTHER" id="PTHR44337:SF20">
    <property type="entry name" value="CARCINOEMBRYONIC ANTIGEN-RELATED CELL ADHESION MOLECULE 5-RELATED"/>
    <property type="match status" value="1"/>
</dbReference>
<evidence type="ECO:0000256" key="1">
    <source>
        <dbReference type="ARBA" id="ARBA00022729"/>
    </source>
</evidence>
<dbReference type="PANTHER" id="PTHR44337">
    <property type="entry name" value="CARCINOEMBRYONIC ANTIGEN-RELATED CELL ADHESION MOLECULE 8"/>
    <property type="match status" value="1"/>
</dbReference>
<name>A0ABV0XV77_9TELE</name>
<evidence type="ECO:0000256" key="5">
    <source>
        <dbReference type="SAM" id="Phobius"/>
    </source>
</evidence>
<dbReference type="InterPro" id="IPR052598">
    <property type="entry name" value="IgSF_CEA-related"/>
</dbReference>
<organism evidence="8 9">
    <name type="scientific">Ameca splendens</name>
    <dbReference type="NCBI Taxonomy" id="208324"/>
    <lineage>
        <taxon>Eukaryota</taxon>
        <taxon>Metazoa</taxon>
        <taxon>Chordata</taxon>
        <taxon>Craniata</taxon>
        <taxon>Vertebrata</taxon>
        <taxon>Euteleostomi</taxon>
        <taxon>Actinopterygii</taxon>
        <taxon>Neopterygii</taxon>
        <taxon>Teleostei</taxon>
        <taxon>Neoteleostei</taxon>
        <taxon>Acanthomorphata</taxon>
        <taxon>Ovalentaria</taxon>
        <taxon>Atherinomorphae</taxon>
        <taxon>Cyprinodontiformes</taxon>
        <taxon>Goodeidae</taxon>
        <taxon>Ameca</taxon>
    </lineage>
</organism>